<protein>
    <submittedName>
        <fullName evidence="1">Uncharacterized protein</fullName>
    </submittedName>
</protein>
<organism evidence="1 2">
    <name type="scientific">Lunasporangiospora selenospora</name>
    <dbReference type="NCBI Taxonomy" id="979761"/>
    <lineage>
        <taxon>Eukaryota</taxon>
        <taxon>Fungi</taxon>
        <taxon>Fungi incertae sedis</taxon>
        <taxon>Mucoromycota</taxon>
        <taxon>Mortierellomycotina</taxon>
        <taxon>Mortierellomycetes</taxon>
        <taxon>Mortierellales</taxon>
        <taxon>Mortierellaceae</taxon>
        <taxon>Lunasporangiospora</taxon>
    </lineage>
</organism>
<name>A0A9P6G0B4_9FUNG</name>
<proteinExistence type="predicted"/>
<gene>
    <name evidence="1" type="ORF">BGW38_005424</name>
</gene>
<evidence type="ECO:0000313" key="1">
    <source>
        <dbReference type="EMBL" id="KAF9584719.1"/>
    </source>
</evidence>
<keyword evidence="2" id="KW-1185">Reference proteome</keyword>
<sequence>MNAHNALNIVLEDASIEGNPFEYKSPAVDDICEMLNQGTAVDGICDALKDLNQDDIAKSICIELLKLEDNYDDDYDEEDEGSAAQQYMNAGAHTTQDGAIGAAKAVVKSPTIISNKYHFVSETEVR</sequence>
<dbReference type="Proteomes" id="UP000780801">
    <property type="component" value="Unassembled WGS sequence"/>
</dbReference>
<dbReference type="AlphaFoldDB" id="A0A9P6G0B4"/>
<comment type="caution">
    <text evidence="1">The sequence shown here is derived from an EMBL/GenBank/DDBJ whole genome shotgun (WGS) entry which is preliminary data.</text>
</comment>
<evidence type="ECO:0000313" key="2">
    <source>
        <dbReference type="Proteomes" id="UP000780801"/>
    </source>
</evidence>
<dbReference type="EMBL" id="JAABOA010000344">
    <property type="protein sequence ID" value="KAF9584719.1"/>
    <property type="molecule type" value="Genomic_DNA"/>
</dbReference>
<reference evidence="1" key="1">
    <citation type="journal article" date="2020" name="Fungal Divers.">
        <title>Resolving the Mortierellaceae phylogeny through synthesis of multi-gene phylogenetics and phylogenomics.</title>
        <authorList>
            <person name="Vandepol N."/>
            <person name="Liber J."/>
            <person name="Desiro A."/>
            <person name="Na H."/>
            <person name="Kennedy M."/>
            <person name="Barry K."/>
            <person name="Grigoriev I.V."/>
            <person name="Miller A.N."/>
            <person name="O'Donnell K."/>
            <person name="Stajich J.E."/>
            <person name="Bonito G."/>
        </authorList>
    </citation>
    <scope>NUCLEOTIDE SEQUENCE</scope>
    <source>
        <strain evidence="1">KOD1015</strain>
    </source>
</reference>
<accession>A0A9P6G0B4</accession>